<keyword evidence="1" id="KW-0812">Transmembrane</keyword>
<keyword evidence="1" id="KW-0472">Membrane</keyword>
<accession>A0AAV1M706</accession>
<keyword evidence="1" id="KW-1133">Transmembrane helix</keyword>
<evidence type="ECO:0000313" key="3">
    <source>
        <dbReference type="Proteomes" id="UP001314205"/>
    </source>
</evidence>
<sequence length="94" mass="10428">MDAGAFTFYFVCVGALWRHVVSLLLLVRGAYRYSSVVQHKLSLTAFRSLLRSERVRSRSLVQRVAARTGLARAGRTCAGRYAALYSDATNADLD</sequence>
<proteinExistence type="predicted"/>
<feature type="transmembrane region" description="Helical" evidence="1">
    <location>
        <begin position="6"/>
        <end position="27"/>
    </location>
</feature>
<evidence type="ECO:0000313" key="2">
    <source>
        <dbReference type="EMBL" id="CAK1602970.1"/>
    </source>
</evidence>
<protein>
    <recommendedName>
        <fullName evidence="4">Secreted protein</fullName>
    </recommendedName>
</protein>
<gene>
    <name evidence="2" type="ORF">PARMNEM_LOCUS21394</name>
</gene>
<dbReference type="AlphaFoldDB" id="A0AAV1M706"/>
<comment type="caution">
    <text evidence="2">The sequence shown here is derived from an EMBL/GenBank/DDBJ whole genome shotgun (WGS) entry which is preliminary data.</text>
</comment>
<evidence type="ECO:0000256" key="1">
    <source>
        <dbReference type="SAM" id="Phobius"/>
    </source>
</evidence>
<dbReference type="EMBL" id="CAVLGL010000148">
    <property type="protein sequence ID" value="CAK1602970.1"/>
    <property type="molecule type" value="Genomic_DNA"/>
</dbReference>
<evidence type="ECO:0008006" key="4">
    <source>
        <dbReference type="Google" id="ProtNLM"/>
    </source>
</evidence>
<organism evidence="2 3">
    <name type="scientific">Parnassius mnemosyne</name>
    <name type="common">clouded apollo</name>
    <dbReference type="NCBI Taxonomy" id="213953"/>
    <lineage>
        <taxon>Eukaryota</taxon>
        <taxon>Metazoa</taxon>
        <taxon>Ecdysozoa</taxon>
        <taxon>Arthropoda</taxon>
        <taxon>Hexapoda</taxon>
        <taxon>Insecta</taxon>
        <taxon>Pterygota</taxon>
        <taxon>Neoptera</taxon>
        <taxon>Endopterygota</taxon>
        <taxon>Lepidoptera</taxon>
        <taxon>Glossata</taxon>
        <taxon>Ditrysia</taxon>
        <taxon>Papilionoidea</taxon>
        <taxon>Papilionidae</taxon>
        <taxon>Parnassiinae</taxon>
        <taxon>Parnassini</taxon>
        <taxon>Parnassius</taxon>
        <taxon>Driopa</taxon>
    </lineage>
</organism>
<name>A0AAV1M706_9NEOP</name>
<reference evidence="2 3" key="1">
    <citation type="submission" date="2023-11" db="EMBL/GenBank/DDBJ databases">
        <authorList>
            <person name="Hedman E."/>
            <person name="Englund M."/>
            <person name="Stromberg M."/>
            <person name="Nyberg Akerstrom W."/>
            <person name="Nylinder S."/>
            <person name="Jareborg N."/>
            <person name="Kallberg Y."/>
            <person name="Kronander E."/>
        </authorList>
    </citation>
    <scope>NUCLEOTIDE SEQUENCE [LARGE SCALE GENOMIC DNA]</scope>
</reference>
<dbReference type="Proteomes" id="UP001314205">
    <property type="component" value="Unassembled WGS sequence"/>
</dbReference>
<keyword evidence="3" id="KW-1185">Reference proteome</keyword>